<dbReference type="InterPro" id="IPR000086">
    <property type="entry name" value="NUDIX_hydrolase_dom"/>
</dbReference>
<organism evidence="3">
    <name type="scientific">Prunus dulcis</name>
    <name type="common">Almond</name>
    <name type="synonym">Amygdalus dulcis</name>
    <dbReference type="NCBI Taxonomy" id="3755"/>
    <lineage>
        <taxon>Eukaryota</taxon>
        <taxon>Viridiplantae</taxon>
        <taxon>Streptophyta</taxon>
        <taxon>Embryophyta</taxon>
        <taxon>Tracheophyta</taxon>
        <taxon>Spermatophyta</taxon>
        <taxon>Magnoliopsida</taxon>
        <taxon>eudicotyledons</taxon>
        <taxon>Gunneridae</taxon>
        <taxon>Pentapetalae</taxon>
        <taxon>rosids</taxon>
        <taxon>fabids</taxon>
        <taxon>Rosales</taxon>
        <taxon>Rosaceae</taxon>
        <taxon>Amygdaloideae</taxon>
        <taxon>Amygdaleae</taxon>
        <taxon>Prunus</taxon>
    </lineage>
</organism>
<dbReference type="GO" id="GO:0005829">
    <property type="term" value="C:cytosol"/>
    <property type="evidence" value="ECO:0007669"/>
    <property type="project" value="TreeGrafter"/>
</dbReference>
<reference evidence="3" key="1">
    <citation type="journal article" date="2019" name="Science">
        <title>Mutation of a bHLH transcription factor allowed almond domestication.</title>
        <authorList>
            <person name="Sanchez-Perez R."/>
            <person name="Pavan S."/>
            <person name="Mazzeo R."/>
            <person name="Moldovan C."/>
            <person name="Aiese Cigliano R."/>
            <person name="Del Cueto J."/>
            <person name="Ricciardi F."/>
            <person name="Lotti C."/>
            <person name="Ricciardi L."/>
            <person name="Dicenta F."/>
            <person name="Lopez-Marques R.L."/>
            <person name="Lindberg Moller B."/>
        </authorList>
    </citation>
    <scope>NUCLEOTIDE SEQUENCE</scope>
</reference>
<gene>
    <name evidence="3" type="ORF">Prudu_002684</name>
</gene>
<dbReference type="PANTHER" id="PTHR16099:SF5">
    <property type="entry name" value="NUCLEOTIDE TRIPHOSPHATE DIPHOSPHATASE NUDT15"/>
    <property type="match status" value="1"/>
</dbReference>
<dbReference type="SUPFAM" id="SSF55811">
    <property type="entry name" value="Nudix"/>
    <property type="match status" value="1"/>
</dbReference>
<name>A0A4Y1QRG9_PRUDU</name>
<evidence type="ECO:0000259" key="2">
    <source>
        <dbReference type="PROSITE" id="PS51462"/>
    </source>
</evidence>
<evidence type="ECO:0000313" key="3">
    <source>
        <dbReference type="EMBL" id="BBG94408.1"/>
    </source>
</evidence>
<dbReference type="PROSITE" id="PS51462">
    <property type="entry name" value="NUDIX"/>
    <property type="match status" value="1"/>
</dbReference>
<dbReference type="GO" id="GO:0035539">
    <property type="term" value="F:8-oxo-7,8-dihydrodeoxyguanosine triphosphate pyrophosphatase activity"/>
    <property type="evidence" value="ECO:0007669"/>
    <property type="project" value="TreeGrafter"/>
</dbReference>
<dbReference type="InterPro" id="IPR015797">
    <property type="entry name" value="NUDIX_hydrolase-like_dom_sf"/>
</dbReference>
<protein>
    <recommendedName>
        <fullName evidence="2">Nudix hydrolase domain-containing protein</fullName>
    </recommendedName>
</protein>
<dbReference type="Pfam" id="PF00293">
    <property type="entry name" value="NUDIX"/>
    <property type="match status" value="1"/>
</dbReference>
<dbReference type="CDD" id="cd04678">
    <property type="entry name" value="NUDIX_MTH2_Nudt15"/>
    <property type="match status" value="1"/>
</dbReference>
<feature type="domain" description="Nudix hydrolase" evidence="2">
    <location>
        <begin position="49"/>
        <end position="203"/>
    </location>
</feature>
<dbReference type="GO" id="GO:0006203">
    <property type="term" value="P:dGTP catabolic process"/>
    <property type="evidence" value="ECO:0007669"/>
    <property type="project" value="TreeGrafter"/>
</dbReference>
<feature type="region of interest" description="Disordered" evidence="1">
    <location>
        <begin position="30"/>
        <end position="52"/>
    </location>
</feature>
<dbReference type="Gene3D" id="3.90.79.10">
    <property type="entry name" value="Nucleoside Triphosphate Pyrophosphohydrolase"/>
    <property type="match status" value="1"/>
</dbReference>
<proteinExistence type="predicted"/>
<dbReference type="EMBL" id="AP019297">
    <property type="protein sequence ID" value="BBG94408.1"/>
    <property type="molecule type" value="Genomic_DNA"/>
</dbReference>
<feature type="non-terminal residue" evidence="3">
    <location>
        <position position="1"/>
    </location>
</feature>
<sequence length="206" mass="23399">YLSKARQSSYIQYTKNTKEIKQKTQRKLIEHGKPNGGSSGSDSGGRGLPVERGKGVVGTTPLLSWLLHLFPTCWWPPRARYVIIYTNTGVNSRLPNPESLTNWCLRESFEECAARELKEETGLDIDKKRMEFVTARTDELLLEGGKPCQYASVSMRAVMEHGDGEPQNVEPELCDGWDWYEWDNLPKPLFRPLHNAVLAGFNPFRA</sequence>
<dbReference type="AlphaFoldDB" id="A0A4Y1QRG9"/>
<evidence type="ECO:0000256" key="1">
    <source>
        <dbReference type="SAM" id="MobiDB-lite"/>
    </source>
</evidence>
<dbReference type="PANTHER" id="PTHR16099">
    <property type="entry name" value="8-OXO-DGTP DIPHOSPHATES NUDT15"/>
    <property type="match status" value="1"/>
</dbReference>
<accession>A0A4Y1QRG9</accession>
<feature type="compositionally biased region" description="Gly residues" evidence="1">
    <location>
        <begin position="34"/>
        <end position="47"/>
    </location>
</feature>